<evidence type="ECO:0000313" key="2">
    <source>
        <dbReference type="EMBL" id="BAI97033.1"/>
    </source>
</evidence>
<organism evidence="2 3">
    <name type="scientific">Sphingobium indicum (strain DSM 16413 / CCM 7287 / MTCC 6362 / UT26 / NBRC 101211 / UT26S)</name>
    <name type="common">Sphingobium japonicum</name>
    <dbReference type="NCBI Taxonomy" id="452662"/>
    <lineage>
        <taxon>Bacteria</taxon>
        <taxon>Pseudomonadati</taxon>
        <taxon>Pseudomonadota</taxon>
        <taxon>Alphaproteobacteria</taxon>
        <taxon>Sphingomonadales</taxon>
        <taxon>Sphingomonadaceae</taxon>
        <taxon>Sphingobium</taxon>
    </lineage>
</organism>
<proteinExistence type="predicted"/>
<dbReference type="Proteomes" id="UP000007753">
    <property type="component" value="Chromosome 1"/>
</dbReference>
<dbReference type="KEGG" id="sjp:SJA_C1-21990"/>
<dbReference type="HOGENOM" id="CLU_2737966_0_0_5"/>
<feature type="region of interest" description="Disordered" evidence="1">
    <location>
        <begin position="1"/>
        <end position="71"/>
    </location>
</feature>
<dbReference type="EMBL" id="AP010803">
    <property type="protein sequence ID" value="BAI97033.1"/>
    <property type="molecule type" value="Genomic_DNA"/>
</dbReference>
<name>D4Z351_SPHIU</name>
<keyword evidence="3" id="KW-1185">Reference proteome</keyword>
<protein>
    <submittedName>
        <fullName evidence="2">Uncharacterized protein</fullName>
    </submittedName>
</protein>
<sequence>MGRGTAAESGGGGENTQVTPFPLHQPSAGPPPHASRREESNVREWPFTDTPNRPFPACPLPGLHRPFMPTA</sequence>
<accession>D4Z351</accession>
<dbReference type="STRING" id="452662.SJA_C1-21990"/>
<dbReference type="AlphaFoldDB" id="D4Z351"/>
<evidence type="ECO:0000313" key="3">
    <source>
        <dbReference type="Proteomes" id="UP000007753"/>
    </source>
</evidence>
<reference evidence="2 3" key="1">
    <citation type="journal article" date="2010" name="J. Bacteriol.">
        <title>Complete genome sequence of the representative gamma-hexachlorocyclohexane-degrading bacterium Sphingobium japonicum UT26.</title>
        <authorList>
            <person name="Nagata Y."/>
            <person name="Ohtsubo Y."/>
            <person name="Endo R."/>
            <person name="Ichikawa N."/>
            <person name="Ankai A."/>
            <person name="Oguchi A."/>
            <person name="Fukui S."/>
            <person name="Fujita N."/>
            <person name="Tsuda M."/>
        </authorList>
    </citation>
    <scope>NUCLEOTIDE SEQUENCE [LARGE SCALE GENOMIC DNA]</scope>
    <source>
        <strain evidence="3">DSM 16413 / CCM 7287 / MTCC 6362 / UT26 / NBRC 101211 / UT26S</strain>
    </source>
</reference>
<feature type="compositionally biased region" description="Gly residues" evidence="1">
    <location>
        <begin position="1"/>
        <end position="14"/>
    </location>
</feature>
<gene>
    <name evidence="2" type="ordered locus">SJA_C1-21990</name>
</gene>
<evidence type="ECO:0000256" key="1">
    <source>
        <dbReference type="SAM" id="MobiDB-lite"/>
    </source>
</evidence>